<keyword evidence="1" id="KW-0812">Transmembrane</keyword>
<keyword evidence="1" id="KW-0472">Membrane</keyword>
<proteinExistence type="predicted"/>
<keyword evidence="3" id="KW-1185">Reference proteome</keyword>
<accession>A0AA41YJ81</accession>
<evidence type="ECO:0000313" key="3">
    <source>
        <dbReference type="Proteomes" id="UP001165679"/>
    </source>
</evidence>
<evidence type="ECO:0000256" key="1">
    <source>
        <dbReference type="SAM" id="Phobius"/>
    </source>
</evidence>
<comment type="caution">
    <text evidence="2">The sequence shown here is derived from an EMBL/GenBank/DDBJ whole genome shotgun (WGS) entry which is preliminary data.</text>
</comment>
<reference evidence="2" key="1">
    <citation type="submission" date="2022-09" db="EMBL/GenBank/DDBJ databases">
        <title>Rhodovastum sp. nov. RN2-1 isolated from soil in Seongnam, South Korea.</title>
        <authorList>
            <person name="Le N.T."/>
        </authorList>
    </citation>
    <scope>NUCLEOTIDE SEQUENCE</scope>
    <source>
        <strain evidence="2">RN2-1</strain>
    </source>
</reference>
<reference evidence="2" key="2">
    <citation type="submission" date="2022-10" db="EMBL/GenBank/DDBJ databases">
        <authorList>
            <person name="Trinh H.N."/>
        </authorList>
    </citation>
    <scope>NUCLEOTIDE SEQUENCE</scope>
    <source>
        <strain evidence="2">RN2-1</strain>
    </source>
</reference>
<dbReference type="RefSeq" id="WP_264712801.1">
    <property type="nucleotide sequence ID" value="NZ_JAPDNT010000003.1"/>
</dbReference>
<keyword evidence="1" id="KW-1133">Transmembrane helix</keyword>
<organism evidence="2 3">
    <name type="scientific">Limobrevibacterium gyesilva</name>
    <dbReference type="NCBI Taxonomy" id="2991712"/>
    <lineage>
        <taxon>Bacteria</taxon>
        <taxon>Pseudomonadati</taxon>
        <taxon>Pseudomonadota</taxon>
        <taxon>Alphaproteobacteria</taxon>
        <taxon>Acetobacterales</taxon>
        <taxon>Acetobacteraceae</taxon>
        <taxon>Limobrevibacterium</taxon>
    </lineage>
</organism>
<dbReference type="AlphaFoldDB" id="A0AA41YJ81"/>
<dbReference type="Proteomes" id="UP001165679">
    <property type="component" value="Unassembled WGS sequence"/>
</dbReference>
<gene>
    <name evidence="2" type="ORF">OL599_06240</name>
</gene>
<sequence>MIERRLRVAILVYLWAALAEDTLLFVLAWVIPDLWFRLLHESAPAGLEVALLRRSAGQWAAFALAQAIALWRWRKQPEWLAVVAGVRFSDLFTDVSYILAVPALTRLGWILLLPPPLLNLVGVVIMLRGYRQARGPVRSSAEGTNAR</sequence>
<dbReference type="EMBL" id="JAPDNT010000003">
    <property type="protein sequence ID" value="MCW3474174.1"/>
    <property type="molecule type" value="Genomic_DNA"/>
</dbReference>
<evidence type="ECO:0000313" key="2">
    <source>
        <dbReference type="EMBL" id="MCW3474174.1"/>
    </source>
</evidence>
<name>A0AA41YJ81_9PROT</name>
<feature type="transmembrane region" description="Helical" evidence="1">
    <location>
        <begin position="12"/>
        <end position="36"/>
    </location>
</feature>
<protein>
    <submittedName>
        <fullName evidence="2">Uncharacterized protein</fullName>
    </submittedName>
</protein>
<feature type="transmembrane region" description="Helical" evidence="1">
    <location>
        <begin position="107"/>
        <end position="130"/>
    </location>
</feature>